<dbReference type="EMBL" id="CAJHIA010000033">
    <property type="protein sequence ID" value="CAD6449414.1"/>
    <property type="molecule type" value="Genomic_DNA"/>
</dbReference>
<reference evidence="1" key="1">
    <citation type="submission" date="2020-10" db="EMBL/GenBank/DDBJ databases">
        <authorList>
            <person name="Kusch S."/>
        </authorList>
    </citation>
    <scope>NUCLEOTIDE SEQUENCE</scope>
    <source>
        <strain evidence="1">SwB9</strain>
    </source>
</reference>
<sequence length="95" mass="10618">MQFVQIRPLSFGKKLLFHCIMARCSYAGLPLHQTLQIFNNAPIRRMIHLPKVLYTNPFESPGVDIFKSACGGERCKIPSAPLLTCRLSVVKKGAC</sequence>
<keyword evidence="2" id="KW-1185">Reference proteome</keyword>
<name>A0A8H2W2Q9_9HELO</name>
<evidence type="ECO:0000313" key="1">
    <source>
        <dbReference type="EMBL" id="CAD6449414.1"/>
    </source>
</evidence>
<proteinExistence type="predicted"/>
<comment type="caution">
    <text evidence="1">The sequence shown here is derived from an EMBL/GenBank/DDBJ whole genome shotgun (WGS) entry which is preliminary data.</text>
</comment>
<accession>A0A8H2W2Q9</accession>
<gene>
    <name evidence="1" type="ORF">SCLTRI_LOCUS9208</name>
</gene>
<organism evidence="1 2">
    <name type="scientific">Sclerotinia trifoliorum</name>
    <dbReference type="NCBI Taxonomy" id="28548"/>
    <lineage>
        <taxon>Eukaryota</taxon>
        <taxon>Fungi</taxon>
        <taxon>Dikarya</taxon>
        <taxon>Ascomycota</taxon>
        <taxon>Pezizomycotina</taxon>
        <taxon>Leotiomycetes</taxon>
        <taxon>Helotiales</taxon>
        <taxon>Sclerotiniaceae</taxon>
        <taxon>Sclerotinia</taxon>
    </lineage>
</organism>
<dbReference type="Proteomes" id="UP000624404">
    <property type="component" value="Unassembled WGS sequence"/>
</dbReference>
<evidence type="ECO:0000313" key="2">
    <source>
        <dbReference type="Proteomes" id="UP000624404"/>
    </source>
</evidence>
<dbReference type="AlphaFoldDB" id="A0A8H2W2Q9"/>
<protein>
    <submittedName>
        <fullName evidence="1">1e384b9e-7115-47d0-9140-5effdb15e155-CDS</fullName>
    </submittedName>
</protein>
<dbReference type="OrthoDB" id="10546730at2759"/>